<organism evidence="2 3">
    <name type="scientific">Athelia psychrophila</name>
    <dbReference type="NCBI Taxonomy" id="1759441"/>
    <lineage>
        <taxon>Eukaryota</taxon>
        <taxon>Fungi</taxon>
        <taxon>Dikarya</taxon>
        <taxon>Basidiomycota</taxon>
        <taxon>Agaricomycotina</taxon>
        <taxon>Agaricomycetes</taxon>
        <taxon>Agaricomycetidae</taxon>
        <taxon>Atheliales</taxon>
        <taxon>Atheliaceae</taxon>
        <taxon>Athelia</taxon>
    </lineage>
</organism>
<gene>
    <name evidence="2" type="ORF">FIBSPDRAFT_1036810</name>
</gene>
<feature type="compositionally biased region" description="Low complexity" evidence="1">
    <location>
        <begin position="679"/>
        <end position="696"/>
    </location>
</feature>
<evidence type="ECO:0000313" key="3">
    <source>
        <dbReference type="Proteomes" id="UP000076532"/>
    </source>
</evidence>
<feature type="region of interest" description="Disordered" evidence="1">
    <location>
        <begin position="1"/>
        <end position="160"/>
    </location>
</feature>
<feature type="region of interest" description="Disordered" evidence="1">
    <location>
        <begin position="642"/>
        <end position="671"/>
    </location>
</feature>
<dbReference type="EMBL" id="KV417485">
    <property type="protein sequence ID" value="KZP32719.1"/>
    <property type="molecule type" value="Genomic_DNA"/>
</dbReference>
<feature type="compositionally biased region" description="Basic and acidic residues" evidence="1">
    <location>
        <begin position="461"/>
        <end position="472"/>
    </location>
</feature>
<feature type="region of interest" description="Disordered" evidence="1">
    <location>
        <begin position="797"/>
        <end position="963"/>
    </location>
</feature>
<reference evidence="2 3" key="1">
    <citation type="journal article" date="2016" name="Mol. Biol. Evol.">
        <title>Comparative Genomics of Early-Diverging Mushroom-Forming Fungi Provides Insights into the Origins of Lignocellulose Decay Capabilities.</title>
        <authorList>
            <person name="Nagy L.G."/>
            <person name="Riley R."/>
            <person name="Tritt A."/>
            <person name="Adam C."/>
            <person name="Daum C."/>
            <person name="Floudas D."/>
            <person name="Sun H."/>
            <person name="Yadav J.S."/>
            <person name="Pangilinan J."/>
            <person name="Larsson K.H."/>
            <person name="Matsuura K."/>
            <person name="Barry K."/>
            <person name="Labutti K."/>
            <person name="Kuo R."/>
            <person name="Ohm R.A."/>
            <person name="Bhattacharya S.S."/>
            <person name="Shirouzu T."/>
            <person name="Yoshinaga Y."/>
            <person name="Martin F.M."/>
            <person name="Grigoriev I.V."/>
            <person name="Hibbett D.S."/>
        </authorList>
    </citation>
    <scope>NUCLEOTIDE SEQUENCE [LARGE SCALE GENOMIC DNA]</scope>
    <source>
        <strain evidence="2 3">CBS 109695</strain>
    </source>
</reference>
<dbReference type="OrthoDB" id="3216045at2759"/>
<feature type="compositionally biased region" description="Polar residues" evidence="1">
    <location>
        <begin position="580"/>
        <end position="601"/>
    </location>
</feature>
<feature type="compositionally biased region" description="Polar residues" evidence="1">
    <location>
        <begin position="28"/>
        <end position="41"/>
    </location>
</feature>
<sequence>MADYAKSQSPRSQSFIPVVTPRPVRSGLPNSFSSTNVSVSLATIARRPSVSSPSVAEHPGSHIPQASGSSSFRSLRNLLPFGNGGKQQTSSTSTPTISNGSKNPFSNFGSVRRSMTTERKISATSTRQEEPEPSPVIAIEAPSRSSDIDAHNPSQGSWINTEAIASRPSSPIRNPNETISAVLATPPASPSHTLGDLSTIIEAETSGISKYLPNLDESRGSIYPHANTSPSFSNLRGPLMERDDSPMAILANSYIDMESANASDSSALELDPSRLETEVMDALLAKDVSTTADWRNGPSPIIVDETQKPPSPFDNDIMNRSFNLDSLDPDLAAMLSPHNANKINDTVFGKPLAPSPFIPSPSASPRRFGHSLPRVTCGTPAHPSATPKITNRPQLFPVAAESSPSRRRSASLSKPPAPHRPVSLSALPRLARSVTASPLYQEKDMAARYSPSPQTSPEAPEFGRRASVEHTIRYQPPSPLSNNPPSGRRPSESRLITPARRTASYSVADPSSSTRPPLRYLSTSAASNSWDMNSRTPSSQASSSTSNTRTARRRLHSARPSIDESNEPQSAYVRHRKRSMSLSQQGMEGSPDSNSSYQPASRESLDRPSSASSARRAPAAEWLGPRTAKAFAAAGLLDHERTVSATSASSAGLGRYGSIRGPEQDPRTQYNAPSRMAFSEASGSTSSWGRSRSASRTLTMSDAGGALIESPTFSIPRTSSTAPTSISTSPHMAHASANAAMQSMVEKHSLETEALLSALADSQRAGKSMRDENTKMCFRIQELEGIIFQMRQHWRAISPQPPPSRATSRVAHDRVPQPSSDISRRTQSYHTFNGFLHPDPDHRGIPSRETSPNPFKEAAPSHRRRFSTTSSNFHLPPSNMSMLMQEAEESDAGVAQRSSGGFSSPSGSPPSPTLVMPKRGSGLRYTHQHKRSMSSGNTTSPTTAHFSMTGSPGSLHLRPEHEMHLGDMASLDLALASDSGEENAL</sequence>
<proteinExistence type="predicted"/>
<evidence type="ECO:0000256" key="1">
    <source>
        <dbReference type="SAM" id="MobiDB-lite"/>
    </source>
</evidence>
<feature type="compositionally biased region" description="Polar residues" evidence="1">
    <location>
        <begin position="64"/>
        <end position="74"/>
    </location>
</feature>
<name>A0A166VH22_9AGAM</name>
<feature type="compositionally biased region" description="Polar residues" evidence="1">
    <location>
        <begin position="817"/>
        <end position="831"/>
    </location>
</feature>
<feature type="region of interest" description="Disordered" evidence="1">
    <location>
        <begin position="702"/>
        <end position="730"/>
    </location>
</feature>
<feature type="compositionally biased region" description="Polar residues" evidence="1">
    <location>
        <begin position="503"/>
        <end position="532"/>
    </location>
</feature>
<accession>A0A166VH22</accession>
<feature type="region of interest" description="Disordered" evidence="1">
    <location>
        <begin position="677"/>
        <end position="696"/>
    </location>
</feature>
<dbReference type="AlphaFoldDB" id="A0A166VH22"/>
<feature type="compositionally biased region" description="Polar residues" evidence="1">
    <location>
        <begin position="1"/>
        <end position="15"/>
    </location>
</feature>
<feature type="compositionally biased region" description="Polar residues" evidence="1">
    <location>
        <begin position="867"/>
        <end position="882"/>
    </location>
</feature>
<feature type="compositionally biased region" description="Low complexity" evidence="1">
    <location>
        <begin position="533"/>
        <end position="549"/>
    </location>
</feature>
<feature type="compositionally biased region" description="Low complexity" evidence="1">
    <location>
        <begin position="607"/>
        <end position="620"/>
    </location>
</feature>
<feature type="compositionally biased region" description="Low complexity" evidence="1">
    <location>
        <begin position="86"/>
        <end position="101"/>
    </location>
</feature>
<feature type="compositionally biased region" description="Polar residues" evidence="1">
    <location>
        <begin position="933"/>
        <end position="952"/>
    </location>
</feature>
<keyword evidence="3" id="KW-1185">Reference proteome</keyword>
<evidence type="ECO:0000313" key="2">
    <source>
        <dbReference type="EMBL" id="KZP32719.1"/>
    </source>
</evidence>
<feature type="compositionally biased region" description="Low complexity" evidence="1">
    <location>
        <begin position="714"/>
        <end position="730"/>
    </location>
</feature>
<protein>
    <submittedName>
        <fullName evidence="2">Uncharacterized protein</fullName>
    </submittedName>
</protein>
<dbReference type="Proteomes" id="UP000076532">
    <property type="component" value="Unassembled WGS sequence"/>
</dbReference>
<dbReference type="STRING" id="436010.A0A166VH22"/>
<feature type="region of interest" description="Disordered" evidence="1">
    <location>
        <begin position="358"/>
        <end position="621"/>
    </location>
</feature>